<organism evidence="1 2">
    <name type="scientific">Gemmobacter megaterium</name>
    <dbReference type="NCBI Taxonomy" id="1086013"/>
    <lineage>
        <taxon>Bacteria</taxon>
        <taxon>Pseudomonadati</taxon>
        <taxon>Pseudomonadota</taxon>
        <taxon>Alphaproteobacteria</taxon>
        <taxon>Rhodobacterales</taxon>
        <taxon>Paracoccaceae</taxon>
        <taxon>Gemmobacter</taxon>
    </lineage>
</organism>
<proteinExistence type="predicted"/>
<reference evidence="1 2" key="1">
    <citation type="submission" date="2017-01" db="EMBL/GenBank/DDBJ databases">
        <authorList>
            <person name="Mah S.A."/>
            <person name="Swanson W.J."/>
            <person name="Moy G.W."/>
            <person name="Vacquier V.D."/>
        </authorList>
    </citation>
    <scope>NUCLEOTIDE SEQUENCE [LARGE SCALE GENOMIC DNA]</scope>
    <source>
        <strain evidence="1 2">DSM 26375</strain>
    </source>
</reference>
<evidence type="ECO:0000313" key="1">
    <source>
        <dbReference type="EMBL" id="SIS68587.1"/>
    </source>
</evidence>
<keyword evidence="2" id="KW-1185">Reference proteome</keyword>
<dbReference type="EMBL" id="FTOT01000001">
    <property type="protein sequence ID" value="SIS68587.1"/>
    <property type="molecule type" value="Genomic_DNA"/>
</dbReference>
<dbReference type="OrthoDB" id="7832779at2"/>
<gene>
    <name evidence="1" type="ORF">SAMN05421774_101895</name>
</gene>
<protein>
    <recommendedName>
        <fullName evidence="3">Tyr recombinase domain-containing protein</fullName>
    </recommendedName>
</protein>
<dbReference type="Proteomes" id="UP000186141">
    <property type="component" value="Unassembled WGS sequence"/>
</dbReference>
<accession>A0A1N7L454</accession>
<dbReference type="RefSeq" id="WP_076529046.1">
    <property type="nucleotide sequence ID" value="NZ_BMEH01000001.1"/>
</dbReference>
<name>A0A1N7L454_9RHOB</name>
<evidence type="ECO:0000313" key="2">
    <source>
        <dbReference type="Proteomes" id="UP000186141"/>
    </source>
</evidence>
<sequence>MGDRIPTTGWGIARICEIFRAEHWGDLRGEDIGPMLLDGRIAAQELHDLNTFLSLYATCQSGAAAPPLSRLLEQWGVTKLQSMRRGMWAIFDGHPLLREIDALIAEKVQPAATKYAAYKTRARKFSVYPEELPDSWRAALERMAEGMPGLACIEGKRQPAPVPSMQVTTRTKVCEFVLAAREAGIPEEMSVEAAIAYERSLFGRERLLSPVTLKSAIRQVGEFARYIGAPDAVLTHLAERVRYHERRASGYTPIKESKVLALPTYEDVFGMAFDLLGASERTKNAKQAQFRRNAAVAITLFCPFPLRVADTVMRFGKEITWDGQVYRFDLVLSKDRRRYTAPILPLFGFFIDQMILQGAAVEHLQDLRDSCFRKKRHLFVTYDGRVPHARYVSHLWSQVMGTGNHAARTKLHDEFGRLGSRGVDLAMRACGQRSEKTAEAYRTRAFQMLAVEKAHADMVGEITDAEWIEFFE</sequence>
<dbReference type="AlphaFoldDB" id="A0A1N7L454"/>
<evidence type="ECO:0008006" key="3">
    <source>
        <dbReference type="Google" id="ProtNLM"/>
    </source>
</evidence>
<dbReference type="STRING" id="1086013.SAMN05421774_101895"/>